<name>A0ABP3VUM6_CLOSU</name>
<dbReference type="RefSeq" id="WP_343824652.1">
    <property type="nucleotide sequence ID" value="NZ_BAAACI010000002.1"/>
</dbReference>
<evidence type="ECO:0000313" key="1">
    <source>
        <dbReference type="EMBL" id="GAA0770027.1"/>
    </source>
</evidence>
<accession>A0ABP3VUM6</accession>
<dbReference type="Proteomes" id="UP001501047">
    <property type="component" value="Unassembled WGS sequence"/>
</dbReference>
<evidence type="ECO:0000313" key="2">
    <source>
        <dbReference type="Proteomes" id="UP001501047"/>
    </source>
</evidence>
<dbReference type="Pfam" id="PF18958">
    <property type="entry name" value="DUF5700"/>
    <property type="match status" value="1"/>
</dbReference>
<reference evidence="2" key="1">
    <citation type="journal article" date="2019" name="Int. J. Syst. Evol. Microbiol.">
        <title>The Global Catalogue of Microorganisms (GCM) 10K type strain sequencing project: providing services to taxonomists for standard genome sequencing and annotation.</title>
        <authorList>
            <consortium name="The Broad Institute Genomics Platform"/>
            <consortium name="The Broad Institute Genome Sequencing Center for Infectious Disease"/>
            <person name="Wu L."/>
            <person name="Ma J."/>
        </authorList>
    </citation>
    <scope>NUCLEOTIDE SEQUENCE [LARGE SCALE GENOMIC DNA]</scope>
    <source>
        <strain evidence="2">JCM 1417</strain>
    </source>
</reference>
<proteinExistence type="predicted"/>
<organism evidence="1 2">
    <name type="scientific">Clostridium subterminale</name>
    <dbReference type="NCBI Taxonomy" id="1550"/>
    <lineage>
        <taxon>Bacteria</taxon>
        <taxon>Bacillati</taxon>
        <taxon>Bacillota</taxon>
        <taxon>Clostridia</taxon>
        <taxon>Eubacteriales</taxon>
        <taxon>Clostridiaceae</taxon>
        <taxon>Clostridium</taxon>
    </lineage>
</organism>
<dbReference type="EMBL" id="BAAACI010000002">
    <property type="protein sequence ID" value="GAA0770027.1"/>
    <property type="molecule type" value="Genomic_DNA"/>
</dbReference>
<protein>
    <submittedName>
        <fullName evidence="1">Uncharacterized protein</fullName>
    </submittedName>
</protein>
<dbReference type="InterPro" id="IPR043754">
    <property type="entry name" value="DUF5700"/>
</dbReference>
<gene>
    <name evidence="1" type="ORF">GCM10008908_12220</name>
</gene>
<comment type="caution">
    <text evidence="1">The sequence shown here is derived from an EMBL/GenBank/DDBJ whole genome shotgun (WGS) entry which is preliminary data.</text>
</comment>
<sequence length="351" mass="40930">MKINVTYDGAKKMAKIFTAVSNKELVKIEDINNILETTEAYRIWLNALEPLIPKQEYLHVWYSIINGSEYNGKLESIYKRFKLILENTSSLEINLNYAQKIDYSKIEKLVSLYLPEDTDMELNLHFIVDGFNGGTIIGMNNYTQCITMLYPNYFYSFGIYGMAHEFHHIGSRYWRGKDKKRMELINKNDSISLAIKLVGSIFDEGSAVYFFDNQVDKEVMKIIGSKIIGKEQCEKMTSVHNQEKLKVVDRIVELDLFLKQLFEEVGELDTLRKKVHTYTFMQGMKPSLDKLIGQEMVRTIDRAFGKEEVLQCIINLKYFLTYYNKAAVELNQIQLSQKLITLWESAWETVK</sequence>
<keyword evidence="2" id="KW-1185">Reference proteome</keyword>